<gene>
    <name evidence="2" type="ORF">BAY60_19005</name>
</gene>
<evidence type="ECO:0000313" key="2">
    <source>
        <dbReference type="EMBL" id="PXY24717.1"/>
    </source>
</evidence>
<dbReference type="EMBL" id="MASW01000004">
    <property type="protein sequence ID" value="PXY24717.1"/>
    <property type="molecule type" value="Genomic_DNA"/>
</dbReference>
<dbReference type="OrthoDB" id="4377479at2"/>
<keyword evidence="3" id="KW-1185">Reference proteome</keyword>
<dbReference type="Proteomes" id="UP000249915">
    <property type="component" value="Unassembled WGS sequence"/>
</dbReference>
<comment type="caution">
    <text evidence="2">The sequence shown here is derived from an EMBL/GenBank/DDBJ whole genome shotgun (WGS) entry which is preliminary data.</text>
</comment>
<evidence type="ECO:0008006" key="4">
    <source>
        <dbReference type="Google" id="ProtNLM"/>
    </source>
</evidence>
<evidence type="ECO:0000313" key="3">
    <source>
        <dbReference type="Proteomes" id="UP000249915"/>
    </source>
</evidence>
<organism evidence="2 3">
    <name type="scientific">Prauserella muralis</name>
    <dbReference type="NCBI Taxonomy" id="588067"/>
    <lineage>
        <taxon>Bacteria</taxon>
        <taxon>Bacillati</taxon>
        <taxon>Actinomycetota</taxon>
        <taxon>Actinomycetes</taxon>
        <taxon>Pseudonocardiales</taxon>
        <taxon>Pseudonocardiaceae</taxon>
        <taxon>Prauserella</taxon>
    </lineage>
</organism>
<name>A0A2V4ATQ3_9PSEU</name>
<evidence type="ECO:0000256" key="1">
    <source>
        <dbReference type="SAM" id="MobiDB-lite"/>
    </source>
</evidence>
<sequence>MPEGDYTEAGVPNFDYVRDRIERRIATADGATELAEGTPEAASLDEQLAERDRAARERLEQIRRSMGN</sequence>
<accession>A0A2V4ATQ3</accession>
<reference evidence="2 3" key="1">
    <citation type="submission" date="2016-07" db="EMBL/GenBank/DDBJ databases">
        <title>Draft genome sequence of Prauserella muralis DSM 45305, isolated from a mould-covered wall in an indoor environment.</title>
        <authorList>
            <person name="Ruckert C."/>
            <person name="Albersmeier A."/>
            <person name="Jiang C.-L."/>
            <person name="Jiang Y."/>
            <person name="Kalinowski J."/>
            <person name="Schneider O."/>
            <person name="Winkler A."/>
            <person name="Zotchev S.B."/>
        </authorList>
    </citation>
    <scope>NUCLEOTIDE SEQUENCE [LARGE SCALE GENOMIC DNA]</scope>
    <source>
        <strain evidence="2 3">DSM 45305</strain>
    </source>
</reference>
<dbReference type="AlphaFoldDB" id="A0A2V4ATQ3"/>
<protein>
    <recommendedName>
        <fullName evidence="4">PspA/IM30 family protein</fullName>
    </recommendedName>
</protein>
<proteinExistence type="predicted"/>
<feature type="region of interest" description="Disordered" evidence="1">
    <location>
        <begin position="28"/>
        <end position="47"/>
    </location>
</feature>